<dbReference type="Proteomes" id="UP001221898">
    <property type="component" value="Unassembled WGS sequence"/>
</dbReference>
<evidence type="ECO:0000256" key="1">
    <source>
        <dbReference type="ARBA" id="ARBA00004245"/>
    </source>
</evidence>
<dbReference type="AlphaFoldDB" id="A0AAD7X138"/>
<accession>A0AAD7X138</accession>
<dbReference type="InterPro" id="IPR036525">
    <property type="entry name" value="Tubulin/FtsZ_GTPase_sf"/>
</dbReference>
<name>A0AAD7X138_9TELE</name>
<sequence length="191" mass="21454">MKLVLPGHQTVYLGPPNWSPLLPFSSTVQPDYPGCCDGIREADQCTGFQGFLAFHSFRGGTGSDFTSLLLERLSVDYGKKSKLEFSIYPAPQVSTAVVEPYNSVLTTHTTLKHSDCAFMFDNKAIYDICPRNLDIERPIYSTLNRLISQIVSFTTVSLQFALNVDMTEFHDMKINDENAPIFFIIKTDQSH</sequence>
<dbReference type="PANTHER" id="PTHR11588">
    <property type="entry name" value="TUBULIN"/>
    <property type="match status" value="1"/>
</dbReference>
<dbReference type="SMART" id="SM00864">
    <property type="entry name" value="Tubulin"/>
    <property type="match status" value="1"/>
</dbReference>
<keyword evidence="4" id="KW-0493">Microtubule</keyword>
<keyword evidence="6" id="KW-0342">GTP-binding</keyword>
<dbReference type="Pfam" id="PF00091">
    <property type="entry name" value="Tubulin"/>
    <property type="match status" value="1"/>
</dbReference>
<dbReference type="GO" id="GO:0005525">
    <property type="term" value="F:GTP binding"/>
    <property type="evidence" value="ECO:0007669"/>
    <property type="project" value="UniProtKB-KW"/>
</dbReference>
<keyword evidence="10" id="KW-1185">Reference proteome</keyword>
<protein>
    <recommendedName>
        <fullName evidence="8">Tubulin/FtsZ GTPase domain-containing protein</fullName>
    </recommendedName>
</protein>
<evidence type="ECO:0000313" key="10">
    <source>
        <dbReference type="Proteomes" id="UP001221898"/>
    </source>
</evidence>
<keyword evidence="5" id="KW-0547">Nucleotide-binding</keyword>
<comment type="caution">
    <text evidence="9">The sequence shown here is derived from an EMBL/GenBank/DDBJ whole genome shotgun (WGS) entry which is preliminary data.</text>
</comment>
<evidence type="ECO:0000256" key="6">
    <source>
        <dbReference type="ARBA" id="ARBA00023134"/>
    </source>
</evidence>
<evidence type="ECO:0000259" key="8">
    <source>
        <dbReference type="SMART" id="SM00864"/>
    </source>
</evidence>
<evidence type="ECO:0000256" key="7">
    <source>
        <dbReference type="ARBA" id="ARBA00023212"/>
    </source>
</evidence>
<evidence type="ECO:0000256" key="2">
    <source>
        <dbReference type="ARBA" id="ARBA00009636"/>
    </source>
</evidence>
<dbReference type="PRINTS" id="PR01161">
    <property type="entry name" value="TUBULIN"/>
</dbReference>
<dbReference type="GO" id="GO:0007017">
    <property type="term" value="P:microtubule-based process"/>
    <property type="evidence" value="ECO:0007669"/>
    <property type="project" value="InterPro"/>
</dbReference>
<feature type="domain" description="Tubulin/FtsZ GTPase" evidence="8">
    <location>
        <begin position="2"/>
        <end position="162"/>
    </location>
</feature>
<dbReference type="EMBL" id="JAINUG010000005">
    <property type="protein sequence ID" value="KAJ8416622.1"/>
    <property type="molecule type" value="Genomic_DNA"/>
</dbReference>
<evidence type="ECO:0000256" key="5">
    <source>
        <dbReference type="ARBA" id="ARBA00022741"/>
    </source>
</evidence>
<dbReference type="GO" id="GO:0005874">
    <property type="term" value="C:microtubule"/>
    <property type="evidence" value="ECO:0007669"/>
    <property type="project" value="UniProtKB-KW"/>
</dbReference>
<dbReference type="InterPro" id="IPR000217">
    <property type="entry name" value="Tubulin"/>
</dbReference>
<dbReference type="SUPFAM" id="SSF52490">
    <property type="entry name" value="Tubulin nucleotide-binding domain-like"/>
    <property type="match status" value="1"/>
</dbReference>
<evidence type="ECO:0000256" key="3">
    <source>
        <dbReference type="ARBA" id="ARBA00022490"/>
    </source>
</evidence>
<evidence type="ECO:0000256" key="4">
    <source>
        <dbReference type="ARBA" id="ARBA00022701"/>
    </source>
</evidence>
<comment type="subcellular location">
    <subcellularLocation>
        <location evidence="1">Cytoplasm</location>
        <location evidence="1">Cytoskeleton</location>
    </subcellularLocation>
</comment>
<comment type="similarity">
    <text evidence="2">Belongs to the tubulin family.</text>
</comment>
<reference evidence="9" key="1">
    <citation type="journal article" date="2023" name="Science">
        <title>Genome structures resolve the early diversification of teleost fishes.</title>
        <authorList>
            <person name="Parey E."/>
            <person name="Louis A."/>
            <person name="Montfort J."/>
            <person name="Bouchez O."/>
            <person name="Roques C."/>
            <person name="Iampietro C."/>
            <person name="Lluch J."/>
            <person name="Castinel A."/>
            <person name="Donnadieu C."/>
            <person name="Desvignes T."/>
            <person name="Floi Bucao C."/>
            <person name="Jouanno E."/>
            <person name="Wen M."/>
            <person name="Mejri S."/>
            <person name="Dirks R."/>
            <person name="Jansen H."/>
            <person name="Henkel C."/>
            <person name="Chen W.J."/>
            <person name="Zahm M."/>
            <person name="Cabau C."/>
            <person name="Klopp C."/>
            <person name="Thompson A.W."/>
            <person name="Robinson-Rechavi M."/>
            <person name="Braasch I."/>
            <person name="Lecointre G."/>
            <person name="Bobe J."/>
            <person name="Postlethwait J.H."/>
            <person name="Berthelot C."/>
            <person name="Roest Crollius H."/>
            <person name="Guiguen Y."/>
        </authorList>
    </citation>
    <scope>NUCLEOTIDE SEQUENCE</scope>
    <source>
        <strain evidence="9">NC1722</strain>
    </source>
</reference>
<dbReference type="InterPro" id="IPR003008">
    <property type="entry name" value="Tubulin_FtsZ_GTPase"/>
</dbReference>
<proteinExistence type="inferred from homology"/>
<evidence type="ECO:0000313" key="9">
    <source>
        <dbReference type="EMBL" id="KAJ8416622.1"/>
    </source>
</evidence>
<organism evidence="9 10">
    <name type="scientific">Aldrovandia affinis</name>
    <dbReference type="NCBI Taxonomy" id="143900"/>
    <lineage>
        <taxon>Eukaryota</taxon>
        <taxon>Metazoa</taxon>
        <taxon>Chordata</taxon>
        <taxon>Craniata</taxon>
        <taxon>Vertebrata</taxon>
        <taxon>Euteleostomi</taxon>
        <taxon>Actinopterygii</taxon>
        <taxon>Neopterygii</taxon>
        <taxon>Teleostei</taxon>
        <taxon>Notacanthiformes</taxon>
        <taxon>Halosauridae</taxon>
        <taxon>Aldrovandia</taxon>
    </lineage>
</organism>
<dbReference type="Gene3D" id="3.40.50.1440">
    <property type="entry name" value="Tubulin/FtsZ, GTPase domain"/>
    <property type="match status" value="1"/>
</dbReference>
<gene>
    <name evidence="9" type="ORF">AAFF_G00325000</name>
</gene>
<keyword evidence="3" id="KW-0963">Cytoplasm</keyword>
<keyword evidence="7" id="KW-0206">Cytoskeleton</keyword>